<evidence type="ECO:0000313" key="3">
    <source>
        <dbReference type="EMBL" id="KAG0460682.1"/>
    </source>
</evidence>
<proteinExistence type="predicted"/>
<evidence type="ECO:0000259" key="2">
    <source>
        <dbReference type="Pfam" id="PF25908"/>
    </source>
</evidence>
<reference evidence="3 4" key="1">
    <citation type="journal article" date="2020" name="Nat. Food">
        <title>A phased Vanilla planifolia genome enables genetic improvement of flavour and production.</title>
        <authorList>
            <person name="Hasing T."/>
            <person name="Tang H."/>
            <person name="Brym M."/>
            <person name="Khazi F."/>
            <person name="Huang T."/>
            <person name="Chambers A.H."/>
        </authorList>
    </citation>
    <scope>NUCLEOTIDE SEQUENCE [LARGE SCALE GENOMIC DNA]</scope>
    <source>
        <tissue evidence="3">Leaf</tissue>
    </source>
</reference>
<feature type="domain" description="DUF7963" evidence="2">
    <location>
        <begin position="64"/>
        <end position="148"/>
    </location>
</feature>
<sequence length="475" mass="52066">METTETKLLPNSMATGNESSSSLATIEKASEEDLFMETTETKLLPNSMATGNESSSSLATIEKASEEVIAKALQKRYEGLMMVRTKAIKGKGAWYWAHLEPILVRSPDSGEPKAVKLRCSLCDTIFSASNPSRTASEHLKRGTCPNFSNPSAATVSAIHPQPKPLSSRPRILACQNNSHNKRSSANNFKIAPITLIDPFRFHSPTATSLGGNGDVLFSFSDNAPPPPQQQHLMLSGGKDDFGSLIVAEERVKKLKNLKDSPSPVLSKEQVDYALSLLSDWIFESASKVSLSSLEHPKFHAFLHQVGLPPISSREIAGSRLDSRYEEAVTDAEARIRDALFFQVAAEGWNSRSGADGDDSVVSLCVNLPNGSTVFRRSLVTYSRIPPKYAEEVLWDTVTDVCGGSPFRCAGIVSDRFKSSALLNLESQNHWMVNLACQVHGFRSLIKDFSRSLPLFHNIASKFSQIATFFQQSLPR</sequence>
<evidence type="ECO:0000313" key="4">
    <source>
        <dbReference type="Proteomes" id="UP000636800"/>
    </source>
</evidence>
<dbReference type="PANTHER" id="PTHR32166">
    <property type="entry name" value="OSJNBA0013A04.12 PROTEIN"/>
    <property type="match status" value="1"/>
</dbReference>
<comment type="caution">
    <text evidence="3">The sequence shown here is derived from an EMBL/GenBank/DDBJ whole genome shotgun (WGS) entry which is preliminary data.</text>
</comment>
<dbReference type="PANTHER" id="PTHR32166:SF24">
    <property type="entry name" value="F16P17.2 PROTEIN"/>
    <property type="match status" value="1"/>
</dbReference>
<evidence type="ECO:0000256" key="1">
    <source>
        <dbReference type="SAM" id="MobiDB-lite"/>
    </source>
</evidence>
<dbReference type="EMBL" id="JADCNL010000011">
    <property type="protein sequence ID" value="KAG0460682.1"/>
    <property type="molecule type" value="Genomic_DNA"/>
</dbReference>
<keyword evidence="4" id="KW-1185">Reference proteome</keyword>
<dbReference type="Proteomes" id="UP000636800">
    <property type="component" value="Chromosome 11"/>
</dbReference>
<protein>
    <recommendedName>
        <fullName evidence="2">DUF7963 domain-containing protein</fullName>
    </recommendedName>
</protein>
<dbReference type="InterPro" id="IPR058269">
    <property type="entry name" value="DUF7963"/>
</dbReference>
<dbReference type="AlphaFoldDB" id="A0A835Q060"/>
<name>A0A835Q060_VANPL</name>
<dbReference type="Pfam" id="PF25908">
    <property type="entry name" value="DUF7963"/>
    <property type="match status" value="1"/>
</dbReference>
<gene>
    <name evidence="3" type="ORF">HPP92_020979</name>
</gene>
<organism evidence="3 4">
    <name type="scientific">Vanilla planifolia</name>
    <name type="common">Vanilla</name>
    <dbReference type="NCBI Taxonomy" id="51239"/>
    <lineage>
        <taxon>Eukaryota</taxon>
        <taxon>Viridiplantae</taxon>
        <taxon>Streptophyta</taxon>
        <taxon>Embryophyta</taxon>
        <taxon>Tracheophyta</taxon>
        <taxon>Spermatophyta</taxon>
        <taxon>Magnoliopsida</taxon>
        <taxon>Liliopsida</taxon>
        <taxon>Asparagales</taxon>
        <taxon>Orchidaceae</taxon>
        <taxon>Vanilloideae</taxon>
        <taxon>Vanilleae</taxon>
        <taxon>Vanilla</taxon>
    </lineage>
</organism>
<feature type="compositionally biased region" description="Polar residues" evidence="1">
    <location>
        <begin position="12"/>
        <end position="22"/>
    </location>
</feature>
<accession>A0A835Q060</accession>
<feature type="region of interest" description="Disordered" evidence="1">
    <location>
        <begin position="1"/>
        <end position="22"/>
    </location>
</feature>